<proteinExistence type="predicted"/>
<evidence type="ECO:0000313" key="2">
    <source>
        <dbReference type="Proteomes" id="UP001056120"/>
    </source>
</evidence>
<reference evidence="2" key="1">
    <citation type="journal article" date="2022" name="Mol. Ecol. Resour.">
        <title>The genomes of chicory, endive, great burdock and yacon provide insights into Asteraceae palaeo-polyploidization history and plant inulin production.</title>
        <authorList>
            <person name="Fan W."/>
            <person name="Wang S."/>
            <person name="Wang H."/>
            <person name="Wang A."/>
            <person name="Jiang F."/>
            <person name="Liu H."/>
            <person name="Zhao H."/>
            <person name="Xu D."/>
            <person name="Zhang Y."/>
        </authorList>
    </citation>
    <scope>NUCLEOTIDE SEQUENCE [LARGE SCALE GENOMIC DNA]</scope>
    <source>
        <strain evidence="2">cv. Yunnan</strain>
    </source>
</reference>
<reference evidence="1 2" key="2">
    <citation type="journal article" date="2022" name="Mol. Ecol. Resour.">
        <title>The genomes of chicory, endive, great burdock and yacon provide insights into Asteraceae paleo-polyploidization history and plant inulin production.</title>
        <authorList>
            <person name="Fan W."/>
            <person name="Wang S."/>
            <person name="Wang H."/>
            <person name="Wang A."/>
            <person name="Jiang F."/>
            <person name="Liu H."/>
            <person name="Zhao H."/>
            <person name="Xu D."/>
            <person name="Zhang Y."/>
        </authorList>
    </citation>
    <scope>NUCLEOTIDE SEQUENCE [LARGE SCALE GENOMIC DNA]</scope>
    <source>
        <strain evidence="2">cv. Yunnan</strain>
        <tissue evidence="1">Leaves</tissue>
    </source>
</reference>
<dbReference type="Proteomes" id="UP001056120">
    <property type="component" value="Linkage Group LG21"/>
</dbReference>
<organism evidence="1 2">
    <name type="scientific">Smallanthus sonchifolius</name>
    <dbReference type="NCBI Taxonomy" id="185202"/>
    <lineage>
        <taxon>Eukaryota</taxon>
        <taxon>Viridiplantae</taxon>
        <taxon>Streptophyta</taxon>
        <taxon>Embryophyta</taxon>
        <taxon>Tracheophyta</taxon>
        <taxon>Spermatophyta</taxon>
        <taxon>Magnoliopsida</taxon>
        <taxon>eudicotyledons</taxon>
        <taxon>Gunneridae</taxon>
        <taxon>Pentapetalae</taxon>
        <taxon>asterids</taxon>
        <taxon>campanulids</taxon>
        <taxon>Asterales</taxon>
        <taxon>Asteraceae</taxon>
        <taxon>Asteroideae</taxon>
        <taxon>Heliantheae alliance</taxon>
        <taxon>Millerieae</taxon>
        <taxon>Smallanthus</taxon>
    </lineage>
</organism>
<accession>A0ACB9CE20</accession>
<evidence type="ECO:0000313" key="1">
    <source>
        <dbReference type="EMBL" id="KAI3732519.1"/>
    </source>
</evidence>
<gene>
    <name evidence="1" type="ORF">L1987_63724</name>
</gene>
<protein>
    <submittedName>
        <fullName evidence="1">Uncharacterized protein</fullName>
    </submittedName>
</protein>
<dbReference type="EMBL" id="CM042038">
    <property type="protein sequence ID" value="KAI3732519.1"/>
    <property type="molecule type" value="Genomic_DNA"/>
</dbReference>
<name>A0ACB9CE20_9ASTR</name>
<sequence length="83" mass="9548">MKPLNILSGFRSVYKYAVLFRDVNFEQKLVLPVYLDSLQSLMIKKLQKELQVLAFLLQKAKLGSQKWNSVHESLPPRAFGTPV</sequence>
<comment type="caution">
    <text evidence="1">The sequence shown here is derived from an EMBL/GenBank/DDBJ whole genome shotgun (WGS) entry which is preliminary data.</text>
</comment>
<keyword evidence="2" id="KW-1185">Reference proteome</keyword>